<dbReference type="Pfam" id="PF03129">
    <property type="entry name" value="HGTP_anticodon"/>
    <property type="match status" value="1"/>
</dbReference>
<comment type="catalytic activity">
    <reaction evidence="11">
        <text>tRNA(Thr) + L-threonine + ATP = L-threonyl-tRNA(Thr) + AMP + diphosphate + H(+)</text>
        <dbReference type="Rhea" id="RHEA:24624"/>
        <dbReference type="Rhea" id="RHEA-COMP:9670"/>
        <dbReference type="Rhea" id="RHEA-COMP:9704"/>
        <dbReference type="ChEBI" id="CHEBI:15378"/>
        <dbReference type="ChEBI" id="CHEBI:30616"/>
        <dbReference type="ChEBI" id="CHEBI:33019"/>
        <dbReference type="ChEBI" id="CHEBI:57926"/>
        <dbReference type="ChEBI" id="CHEBI:78442"/>
        <dbReference type="ChEBI" id="CHEBI:78534"/>
        <dbReference type="ChEBI" id="CHEBI:456215"/>
        <dbReference type="EC" id="6.1.1.3"/>
    </reaction>
</comment>
<evidence type="ECO:0000256" key="7">
    <source>
        <dbReference type="ARBA" id="ARBA00022833"/>
    </source>
</evidence>
<evidence type="ECO:0000313" key="15">
    <source>
        <dbReference type="Proteomes" id="UP000000488"/>
    </source>
</evidence>
<dbReference type="CDD" id="cd00771">
    <property type="entry name" value="ThrRS_core"/>
    <property type="match status" value="1"/>
</dbReference>
<dbReference type="Gene3D" id="3.30.930.10">
    <property type="entry name" value="Bira Bifunctional Protein, Domain 2"/>
    <property type="match status" value="1"/>
</dbReference>
<dbReference type="InterPro" id="IPR033728">
    <property type="entry name" value="ThrRS_core"/>
</dbReference>
<dbReference type="PANTHER" id="PTHR11451">
    <property type="entry name" value="THREONINE-TRNA LIGASE"/>
    <property type="match status" value="1"/>
</dbReference>
<keyword evidence="7" id="KW-0862">Zinc</keyword>
<dbReference type="SUPFAM" id="SSF55681">
    <property type="entry name" value="Class II aaRS and biotin synthetases"/>
    <property type="match status" value="1"/>
</dbReference>
<evidence type="ECO:0000256" key="11">
    <source>
        <dbReference type="ARBA" id="ARBA00049515"/>
    </source>
</evidence>
<reference evidence="14 15" key="1">
    <citation type="journal article" date="2011" name="J. Bacteriol.">
        <title>Genome sequence of the halotolerant marine bacterium Myxococcus fulvus HW-1.</title>
        <authorList>
            <person name="Li Z.F."/>
            <person name="Li X."/>
            <person name="Liu H."/>
            <person name="Liu X."/>
            <person name="Han K."/>
            <person name="Wu Z.H."/>
            <person name="Hu W."/>
            <person name="Li F.F."/>
            <person name="Li Y.Z."/>
        </authorList>
    </citation>
    <scope>NUCLEOTIDE SEQUENCE [LARGE SCALE GENOMIC DNA]</scope>
    <source>
        <strain evidence="15">ATCC BAA-855 / HW-1</strain>
    </source>
</reference>
<keyword evidence="8" id="KW-0067">ATP-binding</keyword>
<evidence type="ECO:0000256" key="1">
    <source>
        <dbReference type="ARBA" id="ARBA00008226"/>
    </source>
</evidence>
<accession>F8C994</accession>
<evidence type="ECO:0000313" key="14">
    <source>
        <dbReference type="EMBL" id="AEI65795.1"/>
    </source>
</evidence>
<dbReference type="Gene3D" id="3.40.50.800">
    <property type="entry name" value="Anticodon-binding domain"/>
    <property type="match status" value="1"/>
</dbReference>
<evidence type="ECO:0000256" key="8">
    <source>
        <dbReference type="ARBA" id="ARBA00022840"/>
    </source>
</evidence>
<dbReference type="PROSITE" id="PS50862">
    <property type="entry name" value="AA_TRNA_LIGASE_II"/>
    <property type="match status" value="1"/>
</dbReference>
<dbReference type="FunFam" id="3.30.930.10:FF:000002">
    <property type="entry name" value="Threonine--tRNA ligase"/>
    <property type="match status" value="1"/>
</dbReference>
<evidence type="ECO:0000256" key="9">
    <source>
        <dbReference type="ARBA" id="ARBA00022917"/>
    </source>
</evidence>
<dbReference type="SUPFAM" id="SSF52954">
    <property type="entry name" value="Class II aaRS ABD-related"/>
    <property type="match status" value="1"/>
</dbReference>
<protein>
    <recommendedName>
        <fullName evidence="2 12">Threonine--tRNA ligase</fullName>
        <ecNumber evidence="2 12">6.1.1.3</ecNumber>
    </recommendedName>
</protein>
<proteinExistence type="inferred from homology"/>
<evidence type="ECO:0000256" key="4">
    <source>
        <dbReference type="ARBA" id="ARBA00022598"/>
    </source>
</evidence>
<dbReference type="GO" id="GO:0005524">
    <property type="term" value="F:ATP binding"/>
    <property type="evidence" value="ECO:0007669"/>
    <property type="project" value="UniProtKB-KW"/>
</dbReference>
<comment type="similarity">
    <text evidence="1">Belongs to the class-II aminoacyl-tRNA synthetase family.</text>
</comment>
<dbReference type="InterPro" id="IPR002320">
    <property type="entry name" value="Thr-tRNA-ligase_IIa"/>
</dbReference>
<keyword evidence="9" id="KW-0648">Protein biosynthesis</keyword>
<keyword evidence="10 14" id="KW-0030">Aminoacyl-tRNA synthetase</keyword>
<dbReference type="EMBL" id="CP002830">
    <property type="protein sequence ID" value="AEI65795.1"/>
    <property type="molecule type" value="Genomic_DNA"/>
</dbReference>
<dbReference type="KEGG" id="mfu:LILAB_19465"/>
<evidence type="ECO:0000256" key="6">
    <source>
        <dbReference type="ARBA" id="ARBA00022741"/>
    </source>
</evidence>
<keyword evidence="6" id="KW-0547">Nucleotide-binding</keyword>
<dbReference type="InterPro" id="IPR036621">
    <property type="entry name" value="Anticodon-bd_dom_sf"/>
</dbReference>
<dbReference type="STRING" id="483219.LILAB_19465"/>
<gene>
    <name evidence="14" type="ordered locus">LILAB_19465</name>
</gene>
<dbReference type="AlphaFoldDB" id="F8C994"/>
<evidence type="ECO:0000256" key="3">
    <source>
        <dbReference type="ARBA" id="ARBA00022490"/>
    </source>
</evidence>
<dbReference type="PRINTS" id="PR01047">
    <property type="entry name" value="TRNASYNTHTHR"/>
</dbReference>
<evidence type="ECO:0000256" key="2">
    <source>
        <dbReference type="ARBA" id="ARBA00013163"/>
    </source>
</evidence>
<dbReference type="InterPro" id="IPR045864">
    <property type="entry name" value="aa-tRNA-synth_II/BPL/LPL"/>
</dbReference>
<name>F8C994_MYXFH</name>
<dbReference type="InterPro" id="IPR004154">
    <property type="entry name" value="Anticodon-bd"/>
</dbReference>
<dbReference type="eggNOG" id="COG0441">
    <property type="taxonomic scope" value="Bacteria"/>
</dbReference>
<dbReference type="HOGENOM" id="CLU_008554_2_1_7"/>
<evidence type="ECO:0000259" key="13">
    <source>
        <dbReference type="PROSITE" id="PS50862"/>
    </source>
</evidence>
<organism evidence="14 15">
    <name type="scientific">Myxococcus fulvus (strain ATCC BAA-855 / HW-1)</name>
    <dbReference type="NCBI Taxonomy" id="483219"/>
    <lineage>
        <taxon>Bacteria</taxon>
        <taxon>Pseudomonadati</taxon>
        <taxon>Myxococcota</taxon>
        <taxon>Myxococcia</taxon>
        <taxon>Myxococcales</taxon>
        <taxon>Cystobacterineae</taxon>
        <taxon>Myxococcaceae</taxon>
        <taxon>Myxococcus</taxon>
    </lineage>
</organism>
<dbReference type="EC" id="6.1.1.3" evidence="2 12"/>
<sequence length="403" mass="44978">MLDEHDHRALGQRLDLFHLQEEAPGMVFWHPRGLLLYRLLEEHVRQRMRREGYQEVRTPQLYAQPLWERSGHWDNFRQHMFLVEDGARHLGMKPVSCPGHIELVQRMAPSYRDLPLRLGEFGLVHRAEPGGALHGLFRLRQFTQDDGHIFCAEAQVVPEVVGFARSLKDFYAGFGFDDVQVAFSGRPASRAGRDELWDKAESWLLAAAREAGLHCHMQPGEGAFYGPKLEFVLKDRLGRAWQCGTIQLDLVLPERFDLHYVDASGARVRPVMLHRALLGSLERFIGVLLEHHGGALPAWLAPEQVVVAAVGEAAGDYAERFAAQLREAGCRASVDRRGESLSRKVVDAHAAGVPWLVVAGAREMAAGNVRLRQRDGAQRDLPWGAAVAELVAACRPSPDACGA</sequence>
<dbReference type="InterPro" id="IPR006195">
    <property type="entry name" value="aa-tRNA-synth_II"/>
</dbReference>
<feature type="domain" description="Aminoacyl-transfer RNA synthetases class-II family profile" evidence="13">
    <location>
        <begin position="6"/>
        <end position="297"/>
    </location>
</feature>
<dbReference type="Pfam" id="PF00587">
    <property type="entry name" value="tRNA-synt_2b"/>
    <property type="match status" value="1"/>
</dbReference>
<dbReference type="InterPro" id="IPR002314">
    <property type="entry name" value="aa-tRNA-synt_IIb"/>
</dbReference>
<dbReference type="NCBIfam" id="TIGR00418">
    <property type="entry name" value="thrS"/>
    <property type="match status" value="1"/>
</dbReference>
<dbReference type="GO" id="GO:0006435">
    <property type="term" value="P:threonyl-tRNA aminoacylation"/>
    <property type="evidence" value="ECO:0007669"/>
    <property type="project" value="UniProtKB-UniRule"/>
</dbReference>
<evidence type="ECO:0000256" key="12">
    <source>
        <dbReference type="NCBIfam" id="TIGR00418"/>
    </source>
</evidence>
<evidence type="ECO:0000256" key="10">
    <source>
        <dbReference type="ARBA" id="ARBA00023146"/>
    </source>
</evidence>
<dbReference type="GO" id="GO:0004829">
    <property type="term" value="F:threonine-tRNA ligase activity"/>
    <property type="evidence" value="ECO:0007669"/>
    <property type="project" value="UniProtKB-UniRule"/>
</dbReference>
<evidence type="ECO:0000256" key="5">
    <source>
        <dbReference type="ARBA" id="ARBA00022723"/>
    </source>
</evidence>
<dbReference type="PANTHER" id="PTHR11451:SF44">
    <property type="entry name" value="THREONINE--TRNA LIGASE, CHLOROPLASTIC_MITOCHONDRIAL 2"/>
    <property type="match status" value="1"/>
</dbReference>
<keyword evidence="5" id="KW-0479">Metal-binding</keyword>
<keyword evidence="3" id="KW-0963">Cytoplasm</keyword>
<dbReference type="Proteomes" id="UP000000488">
    <property type="component" value="Chromosome"/>
</dbReference>
<dbReference type="GO" id="GO:0005737">
    <property type="term" value="C:cytoplasm"/>
    <property type="evidence" value="ECO:0007669"/>
    <property type="project" value="UniProtKB-UniRule"/>
</dbReference>
<dbReference type="GO" id="GO:0046872">
    <property type="term" value="F:metal ion binding"/>
    <property type="evidence" value="ECO:0007669"/>
    <property type="project" value="UniProtKB-KW"/>
</dbReference>
<keyword evidence="4" id="KW-0436">Ligase</keyword>